<reference evidence="1 3" key="1">
    <citation type="submission" date="2008-03" db="EMBL/GenBank/DDBJ databases">
        <title>Annotation of Ixodes scapularis.</title>
        <authorList>
            <consortium name="Ixodes scapularis Genome Project Consortium"/>
            <person name="Caler E."/>
            <person name="Hannick L.I."/>
            <person name="Bidwell S."/>
            <person name="Joardar V."/>
            <person name="Thiagarajan M."/>
            <person name="Amedeo P."/>
            <person name="Galinsky K.J."/>
            <person name="Schobel S."/>
            <person name="Inman J."/>
            <person name="Hostetler J."/>
            <person name="Miller J."/>
            <person name="Hammond M."/>
            <person name="Megy K."/>
            <person name="Lawson D."/>
            <person name="Kodira C."/>
            <person name="Sutton G."/>
            <person name="Meyer J."/>
            <person name="Hill C.A."/>
            <person name="Birren B."/>
            <person name="Nene V."/>
            <person name="Collins F."/>
            <person name="Alarcon-Chaidez F."/>
            <person name="Wikel S."/>
            <person name="Strausberg R."/>
        </authorList>
    </citation>
    <scope>NUCLEOTIDE SEQUENCE [LARGE SCALE GENOMIC DNA]</scope>
    <source>
        <strain evidence="3">Wikel</strain>
        <strain evidence="1">Wikel colony</strain>
    </source>
</reference>
<evidence type="ECO:0000313" key="1">
    <source>
        <dbReference type="EMBL" id="EEC12861.1"/>
    </source>
</evidence>
<dbReference type="InParanoid" id="B7Q1Y9"/>
<dbReference type="EMBL" id="ABJB010526012">
    <property type="status" value="NOT_ANNOTATED_CDS"/>
    <property type="molecule type" value="Genomic_DNA"/>
</dbReference>
<gene>
    <name evidence="1" type="ORF">IscW_ISCW020044</name>
</gene>
<name>B7Q1Y9_IXOSC</name>
<keyword evidence="3" id="KW-1185">Reference proteome</keyword>
<dbReference type="EnsemblMetazoa" id="ISCW020044-RA">
    <property type="protein sequence ID" value="ISCW020044-PA"/>
    <property type="gene ID" value="ISCW020044"/>
</dbReference>
<sequence length="161" mass="18317">MPSTRFRDGLKKEANMHDSFVHCSLDSRRAQFSEGATNCERYYTTSEMKGGGQWRLCTQHMLNGYAMYTFVQRRLPPFFLNSFCRHAHDLPAYPSSKAFGFGHQLIKTSSLLKNEGSEAHRRFGTFRGHVSLDSGKSQLHTISAYSDIQHRLNKIGCATFA</sequence>
<dbReference type="Proteomes" id="UP000001555">
    <property type="component" value="Unassembled WGS sequence"/>
</dbReference>
<dbReference type="AlphaFoldDB" id="B7Q1Y9"/>
<dbReference type="EMBL" id="DS840466">
    <property type="protein sequence ID" value="EEC12861.1"/>
    <property type="molecule type" value="Genomic_DNA"/>
</dbReference>
<protein>
    <submittedName>
        <fullName evidence="1 2">Uncharacterized protein</fullName>
    </submittedName>
</protein>
<dbReference type="VEuPathDB" id="VectorBase:ISCI020044"/>
<reference evidence="2" key="2">
    <citation type="submission" date="2020-05" db="UniProtKB">
        <authorList>
            <consortium name="EnsemblMetazoa"/>
        </authorList>
    </citation>
    <scope>IDENTIFICATION</scope>
    <source>
        <strain evidence="2">wikel</strain>
    </source>
</reference>
<evidence type="ECO:0000313" key="3">
    <source>
        <dbReference type="Proteomes" id="UP000001555"/>
    </source>
</evidence>
<organism>
    <name type="scientific">Ixodes scapularis</name>
    <name type="common">Black-legged tick</name>
    <name type="synonym">Deer tick</name>
    <dbReference type="NCBI Taxonomy" id="6945"/>
    <lineage>
        <taxon>Eukaryota</taxon>
        <taxon>Metazoa</taxon>
        <taxon>Ecdysozoa</taxon>
        <taxon>Arthropoda</taxon>
        <taxon>Chelicerata</taxon>
        <taxon>Arachnida</taxon>
        <taxon>Acari</taxon>
        <taxon>Parasitiformes</taxon>
        <taxon>Ixodida</taxon>
        <taxon>Ixodoidea</taxon>
        <taxon>Ixodidae</taxon>
        <taxon>Ixodinae</taxon>
        <taxon>Ixodes</taxon>
    </lineage>
</organism>
<dbReference type="PaxDb" id="6945-B7Q1Y9"/>
<dbReference type="HOGENOM" id="CLU_1645601_0_0_1"/>
<proteinExistence type="predicted"/>
<dbReference type="VEuPathDB" id="VectorBase:ISCW020044"/>
<accession>B7Q1Y9</accession>
<evidence type="ECO:0000313" key="2">
    <source>
        <dbReference type="EnsemblMetazoa" id="ISCW020044-PA"/>
    </source>
</evidence>